<evidence type="ECO:0000256" key="12">
    <source>
        <dbReference type="SAM" id="Phobius"/>
    </source>
</evidence>
<feature type="transmembrane region" description="Helical" evidence="12">
    <location>
        <begin position="239"/>
        <end position="261"/>
    </location>
</feature>
<dbReference type="Pfam" id="PF03062">
    <property type="entry name" value="MBOAT"/>
    <property type="match status" value="1"/>
</dbReference>
<dbReference type="PANTHER" id="PTHR10408">
    <property type="entry name" value="STEROL O-ACYLTRANSFERASE"/>
    <property type="match status" value="1"/>
</dbReference>
<dbReference type="GO" id="GO:0005789">
    <property type="term" value="C:endoplasmic reticulum membrane"/>
    <property type="evidence" value="ECO:0007669"/>
    <property type="project" value="UniProtKB-SubCell"/>
</dbReference>
<feature type="transmembrane region" description="Helical" evidence="12">
    <location>
        <begin position="131"/>
        <end position="150"/>
    </location>
</feature>
<feature type="transmembrane region" description="Helical" evidence="12">
    <location>
        <begin position="281"/>
        <end position="305"/>
    </location>
</feature>
<feature type="region of interest" description="Disordered" evidence="11">
    <location>
        <begin position="1"/>
        <end position="24"/>
    </location>
</feature>
<dbReference type="EMBL" id="CAJNOE010000562">
    <property type="protein sequence ID" value="CAF1271373.1"/>
    <property type="molecule type" value="Genomic_DNA"/>
</dbReference>
<evidence type="ECO:0000313" key="15">
    <source>
        <dbReference type="Proteomes" id="UP000663860"/>
    </source>
</evidence>
<evidence type="ECO:0000256" key="7">
    <source>
        <dbReference type="ARBA" id="ARBA00023136"/>
    </source>
</evidence>
<reference evidence="13" key="1">
    <citation type="submission" date="2021-02" db="EMBL/GenBank/DDBJ databases">
        <authorList>
            <person name="Nowell W R."/>
        </authorList>
    </citation>
    <scope>NUCLEOTIDE SEQUENCE</scope>
</reference>
<comment type="caution">
    <text evidence="13">The sequence shown here is derived from an EMBL/GenBank/DDBJ whole genome shotgun (WGS) entry which is preliminary data.</text>
</comment>
<evidence type="ECO:0000256" key="5">
    <source>
        <dbReference type="ARBA" id="ARBA00022824"/>
    </source>
</evidence>
<feature type="transmembrane region" description="Helical" evidence="12">
    <location>
        <begin position="90"/>
        <end position="119"/>
    </location>
</feature>
<keyword evidence="7 9" id="KW-0472">Membrane</keyword>
<feature type="active site" evidence="10">
    <location>
        <position position="375"/>
    </location>
</feature>
<feature type="transmembrane region" description="Helical" evidence="12">
    <location>
        <begin position="412"/>
        <end position="433"/>
    </location>
</feature>
<evidence type="ECO:0000256" key="4">
    <source>
        <dbReference type="ARBA" id="ARBA00022692"/>
    </source>
</evidence>
<evidence type="ECO:0000256" key="10">
    <source>
        <dbReference type="PIRSR" id="PIRSR000439-1"/>
    </source>
</evidence>
<evidence type="ECO:0000256" key="9">
    <source>
        <dbReference type="PIRNR" id="PIRNR000439"/>
    </source>
</evidence>
<feature type="compositionally biased region" description="Basic and acidic residues" evidence="11">
    <location>
        <begin position="1"/>
        <end position="16"/>
    </location>
</feature>
<evidence type="ECO:0000256" key="3">
    <source>
        <dbReference type="ARBA" id="ARBA00022679"/>
    </source>
</evidence>
<accession>A0A815BJY0</accession>
<dbReference type="GO" id="GO:0008203">
    <property type="term" value="P:cholesterol metabolic process"/>
    <property type="evidence" value="ECO:0007669"/>
    <property type="project" value="TreeGrafter"/>
</dbReference>
<evidence type="ECO:0000256" key="6">
    <source>
        <dbReference type="ARBA" id="ARBA00022989"/>
    </source>
</evidence>
<comment type="subcellular location">
    <subcellularLocation>
        <location evidence="1 9">Endoplasmic reticulum membrane</location>
        <topology evidence="1 9">Multi-pass membrane protein</topology>
    </subcellularLocation>
</comment>
<sequence>MSDLKEQTSTDKRRDSASVNTSKISTKHRKAGEFVARESLLTELFHNPHINCVRNGFIAGFILMILRHLVDDLLHYGRPNWTFELLFLTVGQLHITIIIWSVMTFCTTFVVYYGTYIWANSRKFSGTILKLYDMFWLLIYICYVMGLLIIPCCQVMKYQLPFAATATIIAEQLRQILKIHSFVRENAGKIISPQNKSADSQLSSEFSHFNQYLYFLYAPTLVFRDVYPRTSTIRWNIVFTMFGQVLTCIVLLYHIVAYFWMPVFARCFTETEQTLKSAITSIFDLMFPGVLIVILCFYGFFHCWLNGFAELLRFADRKFYADWWNFTSAGTFWRSWNIVVHDWLYVYIYEDLIKLCSGKKSLPAICVVILSAIFHEYCVTFLLGFFSPVLLVWFGLFGILLRFAFPHSKGSVWNLFFLIMTPACIGTIAYLYAHEMSIRHFPPNRQTFGNVMVMNGNESKVDL</sequence>
<dbReference type="PIRSF" id="PIRSF000439">
    <property type="entry name" value="Oat_ACAT_DAG_ARE"/>
    <property type="match status" value="1"/>
</dbReference>
<dbReference type="InterPro" id="IPR014371">
    <property type="entry name" value="Oat_ACAT_DAG_ARE"/>
</dbReference>
<keyword evidence="4 12" id="KW-0812">Transmembrane</keyword>
<dbReference type="Proteomes" id="UP000663860">
    <property type="component" value="Unassembled WGS sequence"/>
</dbReference>
<organism evidence="13 15">
    <name type="scientific">Adineta steineri</name>
    <dbReference type="NCBI Taxonomy" id="433720"/>
    <lineage>
        <taxon>Eukaryota</taxon>
        <taxon>Metazoa</taxon>
        <taxon>Spiralia</taxon>
        <taxon>Gnathifera</taxon>
        <taxon>Rotifera</taxon>
        <taxon>Eurotatoria</taxon>
        <taxon>Bdelloidea</taxon>
        <taxon>Adinetida</taxon>
        <taxon>Adinetidae</taxon>
        <taxon>Adineta</taxon>
    </lineage>
</organism>
<evidence type="ECO:0000256" key="2">
    <source>
        <dbReference type="ARBA" id="ARBA00009010"/>
    </source>
</evidence>
<keyword evidence="6 12" id="KW-1133">Transmembrane helix</keyword>
<evidence type="ECO:0000256" key="11">
    <source>
        <dbReference type="SAM" id="MobiDB-lite"/>
    </source>
</evidence>
<dbReference type="EMBL" id="CAJOBB010000062">
    <property type="protein sequence ID" value="CAF3540124.1"/>
    <property type="molecule type" value="Genomic_DNA"/>
</dbReference>
<gene>
    <name evidence="13" type="ORF">IZO911_LOCUS32447</name>
    <name evidence="14" type="ORF">KXQ929_LOCUS2121</name>
</gene>
<feature type="transmembrane region" description="Helical" evidence="12">
    <location>
        <begin position="389"/>
        <end position="405"/>
    </location>
</feature>
<comment type="similarity">
    <text evidence="2 9">Belongs to the membrane-bound acyltransferase family. Sterol o-acyltransferase subfamily.</text>
</comment>
<protein>
    <recommendedName>
        <fullName evidence="9">O-acyltransferase</fullName>
    </recommendedName>
</protein>
<keyword evidence="3 9" id="KW-0808">Transferase</keyword>
<dbReference type="GO" id="GO:0008374">
    <property type="term" value="F:O-acyltransferase activity"/>
    <property type="evidence" value="ECO:0007669"/>
    <property type="project" value="InterPro"/>
</dbReference>
<evidence type="ECO:0000313" key="14">
    <source>
        <dbReference type="EMBL" id="CAF3540124.1"/>
    </source>
</evidence>
<dbReference type="Proteomes" id="UP000663868">
    <property type="component" value="Unassembled WGS sequence"/>
</dbReference>
<dbReference type="AlphaFoldDB" id="A0A815BJY0"/>
<evidence type="ECO:0000313" key="13">
    <source>
        <dbReference type="EMBL" id="CAF1271373.1"/>
    </source>
</evidence>
<keyword evidence="8 9" id="KW-0012">Acyltransferase</keyword>
<keyword evidence="5 9" id="KW-0256">Endoplasmic reticulum</keyword>
<dbReference type="PANTHER" id="PTHR10408:SF8">
    <property type="entry name" value="O-ACYLTRANSFERASE"/>
    <property type="match status" value="1"/>
</dbReference>
<dbReference type="InterPro" id="IPR004299">
    <property type="entry name" value="MBOAT_fam"/>
</dbReference>
<proteinExistence type="inferred from homology"/>
<evidence type="ECO:0000256" key="8">
    <source>
        <dbReference type="ARBA" id="ARBA00023315"/>
    </source>
</evidence>
<evidence type="ECO:0000256" key="1">
    <source>
        <dbReference type="ARBA" id="ARBA00004477"/>
    </source>
</evidence>
<name>A0A815BJY0_9BILA</name>